<keyword evidence="2" id="KW-0240">DNA-directed RNA polymerase</keyword>
<keyword evidence="8" id="KW-1185">Reference proteome</keyword>
<dbReference type="PROSITE" id="PS01154">
    <property type="entry name" value="RNA_POL_L_13KD"/>
    <property type="match status" value="1"/>
</dbReference>
<dbReference type="AlphaFoldDB" id="A2DKG2"/>
<reference evidence="7" key="1">
    <citation type="submission" date="2006-10" db="EMBL/GenBank/DDBJ databases">
        <authorList>
            <person name="Amadeo P."/>
            <person name="Zhao Q."/>
            <person name="Wortman J."/>
            <person name="Fraser-Liggett C."/>
            <person name="Carlton J."/>
        </authorList>
    </citation>
    <scope>NUCLEOTIDE SEQUENCE</scope>
    <source>
        <strain evidence="7">G3</strain>
    </source>
</reference>
<gene>
    <name evidence="7" type="ORF">TVAG_190340</name>
</gene>
<dbReference type="InterPro" id="IPR008193">
    <property type="entry name" value="RNA_pol_Rpb11_13-16kDa_CS"/>
</dbReference>
<evidence type="ECO:0000259" key="6">
    <source>
        <dbReference type="Pfam" id="PF13656"/>
    </source>
</evidence>
<protein>
    <submittedName>
        <fullName evidence="7">RNA polymerase Rpb3/Rpb11 dimerisation domain containing protein</fullName>
    </submittedName>
</protein>
<organism evidence="7 8">
    <name type="scientific">Trichomonas vaginalis (strain ATCC PRA-98 / G3)</name>
    <dbReference type="NCBI Taxonomy" id="412133"/>
    <lineage>
        <taxon>Eukaryota</taxon>
        <taxon>Metamonada</taxon>
        <taxon>Parabasalia</taxon>
        <taxon>Trichomonadida</taxon>
        <taxon>Trichomonadidae</taxon>
        <taxon>Trichomonas</taxon>
    </lineage>
</organism>
<dbReference type="InParanoid" id="A2DKG2"/>
<comment type="subcellular location">
    <subcellularLocation>
        <location evidence="1">Nucleus</location>
    </subcellularLocation>
</comment>
<evidence type="ECO:0000256" key="5">
    <source>
        <dbReference type="ARBA" id="ARBA00025751"/>
    </source>
</evidence>
<dbReference type="KEGG" id="tva:5464660"/>
<dbReference type="InterPro" id="IPR033898">
    <property type="entry name" value="RNAP_AC19"/>
</dbReference>
<dbReference type="STRING" id="5722.A2DKG2"/>
<dbReference type="PANTHER" id="PTHR13946:SF28">
    <property type="entry name" value="DNA-DIRECTED RNA POLYMERASES I AND III SUBUNIT RPAC2"/>
    <property type="match status" value="1"/>
</dbReference>
<sequence>MQPLELVITYDDEKPSSGSMLFTGETYTMGNALRQTILQNPKVNFCGYTVPHPAETKVALRVQADDDEKITDIVLSGISDFKQWCNNTETEFDNAWSAFQK</sequence>
<proteinExistence type="inferred from homology"/>
<name>A2DKG2_TRIV3</name>
<dbReference type="InterPro" id="IPR009025">
    <property type="entry name" value="RBP11-like_dimer"/>
</dbReference>
<dbReference type="OMA" id="HEMRCER"/>
<comment type="similarity">
    <text evidence="5">Belongs to the archaeal Rpo11/eukaryotic RPB11/RPC19 RNA polymerase subunit family.</text>
</comment>
<dbReference type="VEuPathDB" id="TrichDB:TVAG_190340"/>
<reference evidence="7" key="2">
    <citation type="journal article" date="2007" name="Science">
        <title>Draft genome sequence of the sexually transmitted pathogen Trichomonas vaginalis.</title>
        <authorList>
            <person name="Carlton J.M."/>
            <person name="Hirt R.P."/>
            <person name="Silva J.C."/>
            <person name="Delcher A.L."/>
            <person name="Schatz M."/>
            <person name="Zhao Q."/>
            <person name="Wortman J.R."/>
            <person name="Bidwell S.L."/>
            <person name="Alsmark U.C.M."/>
            <person name="Besteiro S."/>
            <person name="Sicheritz-Ponten T."/>
            <person name="Noel C.J."/>
            <person name="Dacks J.B."/>
            <person name="Foster P.G."/>
            <person name="Simillion C."/>
            <person name="Van de Peer Y."/>
            <person name="Miranda-Saavedra D."/>
            <person name="Barton G.J."/>
            <person name="Westrop G.D."/>
            <person name="Mueller S."/>
            <person name="Dessi D."/>
            <person name="Fiori P.L."/>
            <person name="Ren Q."/>
            <person name="Paulsen I."/>
            <person name="Zhang H."/>
            <person name="Bastida-Corcuera F.D."/>
            <person name="Simoes-Barbosa A."/>
            <person name="Brown M.T."/>
            <person name="Hayes R.D."/>
            <person name="Mukherjee M."/>
            <person name="Okumura C.Y."/>
            <person name="Schneider R."/>
            <person name="Smith A.J."/>
            <person name="Vanacova S."/>
            <person name="Villalvazo M."/>
            <person name="Haas B.J."/>
            <person name="Pertea M."/>
            <person name="Feldblyum T.V."/>
            <person name="Utterback T.R."/>
            <person name="Shu C.L."/>
            <person name="Osoegawa K."/>
            <person name="de Jong P.J."/>
            <person name="Hrdy I."/>
            <person name="Horvathova L."/>
            <person name="Zubacova Z."/>
            <person name="Dolezal P."/>
            <person name="Malik S.B."/>
            <person name="Logsdon J.M. Jr."/>
            <person name="Henze K."/>
            <person name="Gupta A."/>
            <person name="Wang C.C."/>
            <person name="Dunne R.L."/>
            <person name="Upcroft J.A."/>
            <person name="Upcroft P."/>
            <person name="White O."/>
            <person name="Salzberg S.L."/>
            <person name="Tang P."/>
            <person name="Chiu C.-H."/>
            <person name="Lee Y.-S."/>
            <person name="Embley T.M."/>
            <person name="Coombs G.H."/>
            <person name="Mottram J.C."/>
            <person name="Tachezy J."/>
            <person name="Fraser-Liggett C.M."/>
            <person name="Johnson P.J."/>
        </authorList>
    </citation>
    <scope>NUCLEOTIDE SEQUENCE [LARGE SCALE GENOMIC DNA]</scope>
    <source>
        <strain evidence="7">G3</strain>
    </source>
</reference>
<evidence type="ECO:0000313" key="8">
    <source>
        <dbReference type="Proteomes" id="UP000001542"/>
    </source>
</evidence>
<dbReference type="eggNOG" id="KOG3438">
    <property type="taxonomic scope" value="Eukaryota"/>
</dbReference>
<dbReference type="CDD" id="cd07029">
    <property type="entry name" value="RNAP_I_III_AC19"/>
    <property type="match status" value="1"/>
</dbReference>
<dbReference type="Gene3D" id="3.30.1360.10">
    <property type="entry name" value="RNA polymerase, RBP11-like subunit"/>
    <property type="match status" value="1"/>
</dbReference>
<dbReference type="OrthoDB" id="510325at2759"/>
<dbReference type="GO" id="GO:0046983">
    <property type="term" value="F:protein dimerization activity"/>
    <property type="evidence" value="ECO:0007669"/>
    <property type="project" value="InterPro"/>
</dbReference>
<dbReference type="GO" id="GO:0006383">
    <property type="term" value="P:transcription by RNA polymerase III"/>
    <property type="evidence" value="ECO:0000318"/>
    <property type="project" value="GO_Central"/>
</dbReference>
<dbReference type="GO" id="GO:0005666">
    <property type="term" value="C:RNA polymerase III complex"/>
    <property type="evidence" value="ECO:0000318"/>
    <property type="project" value="GO_Central"/>
</dbReference>
<evidence type="ECO:0000313" key="7">
    <source>
        <dbReference type="EMBL" id="EAY19139.1"/>
    </source>
</evidence>
<feature type="domain" description="DNA-directed RNA polymerase RBP11-like dimerisation" evidence="6">
    <location>
        <begin position="21"/>
        <end position="90"/>
    </location>
</feature>
<accession>A2DKG2</accession>
<evidence type="ECO:0000256" key="1">
    <source>
        <dbReference type="ARBA" id="ARBA00004123"/>
    </source>
</evidence>
<keyword evidence="3" id="KW-0804">Transcription</keyword>
<dbReference type="VEuPathDB" id="TrichDB:TVAGG3_0996600"/>
<dbReference type="Pfam" id="PF13656">
    <property type="entry name" value="RNA_pol_L_2"/>
    <property type="match status" value="1"/>
</dbReference>
<keyword evidence="4" id="KW-0539">Nucleus</keyword>
<dbReference type="PANTHER" id="PTHR13946">
    <property type="entry name" value="DNA-DIRECTED RNA POLYMERASE I,II,III"/>
    <property type="match status" value="1"/>
</dbReference>
<dbReference type="SUPFAM" id="SSF55257">
    <property type="entry name" value="RBP11-like subunits of RNA polymerase"/>
    <property type="match status" value="1"/>
</dbReference>
<dbReference type="Proteomes" id="UP000001542">
    <property type="component" value="Unassembled WGS sequence"/>
</dbReference>
<dbReference type="GO" id="GO:0003677">
    <property type="term" value="F:DNA binding"/>
    <property type="evidence" value="ECO:0007669"/>
    <property type="project" value="InterPro"/>
</dbReference>
<dbReference type="HAMAP" id="MF_00261">
    <property type="entry name" value="RNApol_arch_Rpo11"/>
    <property type="match status" value="1"/>
</dbReference>
<dbReference type="InterPro" id="IPR036603">
    <property type="entry name" value="RBP11-like"/>
</dbReference>
<dbReference type="GO" id="GO:0006362">
    <property type="term" value="P:transcription elongation by RNA polymerase I"/>
    <property type="evidence" value="ECO:0000318"/>
    <property type="project" value="GO_Central"/>
</dbReference>
<dbReference type="EMBL" id="DS113211">
    <property type="protein sequence ID" value="EAY19139.1"/>
    <property type="molecule type" value="Genomic_DNA"/>
</dbReference>
<dbReference type="GO" id="GO:0005736">
    <property type="term" value="C:RNA polymerase I complex"/>
    <property type="evidence" value="ECO:0000318"/>
    <property type="project" value="GO_Central"/>
</dbReference>
<dbReference type="RefSeq" id="XP_001580125.1">
    <property type="nucleotide sequence ID" value="XM_001580075.1"/>
</dbReference>
<dbReference type="InterPro" id="IPR022905">
    <property type="entry name" value="Rpo11-like"/>
</dbReference>
<dbReference type="SMR" id="A2DKG2"/>
<evidence type="ECO:0000256" key="4">
    <source>
        <dbReference type="ARBA" id="ARBA00023242"/>
    </source>
</evidence>
<dbReference type="GO" id="GO:0003899">
    <property type="term" value="F:DNA-directed RNA polymerase activity"/>
    <property type="evidence" value="ECO:0007669"/>
    <property type="project" value="InterPro"/>
</dbReference>
<evidence type="ECO:0000256" key="2">
    <source>
        <dbReference type="ARBA" id="ARBA00022478"/>
    </source>
</evidence>
<dbReference type="FunCoup" id="A2DKG2">
    <property type="interactions" value="238"/>
</dbReference>
<evidence type="ECO:0000256" key="3">
    <source>
        <dbReference type="ARBA" id="ARBA00023163"/>
    </source>
</evidence>